<reference evidence="2 3" key="1">
    <citation type="submission" date="2017-05" db="EMBL/GenBank/DDBJ databases">
        <title>Complete genome sequence of Streptomyces sp. SCSIO 03032 revealed the diverse biosynthetic pathways for its bioactive secondary metabolites.</title>
        <authorList>
            <person name="Ma L."/>
            <person name="Zhu Y."/>
            <person name="Zhang W."/>
            <person name="Zhang G."/>
            <person name="Tian X."/>
            <person name="Zhang S."/>
            <person name="Zhang C."/>
        </authorList>
    </citation>
    <scope>NUCLEOTIDE SEQUENCE [LARGE SCALE GENOMIC DNA]</scope>
    <source>
        <strain evidence="2 3">SCSIO 03032</strain>
    </source>
</reference>
<dbReference type="AlphaFoldDB" id="A0A1W7CS29"/>
<dbReference type="Proteomes" id="UP000194218">
    <property type="component" value="Chromosome"/>
</dbReference>
<proteinExistence type="predicted"/>
<dbReference type="KEGG" id="smao:CAG99_00355"/>
<protein>
    <submittedName>
        <fullName evidence="2">Uncharacterized protein</fullName>
    </submittedName>
</protein>
<feature type="region of interest" description="Disordered" evidence="1">
    <location>
        <begin position="1"/>
        <end position="21"/>
    </location>
</feature>
<evidence type="ECO:0000313" key="2">
    <source>
        <dbReference type="EMBL" id="ARQ67496.1"/>
    </source>
</evidence>
<accession>A0A1W7CS29</accession>
<organism evidence="2 3">
    <name type="scientific">Streptomyces marincola</name>
    <dbReference type="NCBI Taxonomy" id="2878388"/>
    <lineage>
        <taxon>Bacteria</taxon>
        <taxon>Bacillati</taxon>
        <taxon>Actinomycetota</taxon>
        <taxon>Actinomycetes</taxon>
        <taxon>Kitasatosporales</taxon>
        <taxon>Streptomycetaceae</taxon>
        <taxon>Streptomyces</taxon>
    </lineage>
</organism>
<keyword evidence="3" id="KW-1185">Reference proteome</keyword>
<gene>
    <name evidence="2" type="ORF">CAG99_00355</name>
</gene>
<evidence type="ECO:0000313" key="3">
    <source>
        <dbReference type="Proteomes" id="UP000194218"/>
    </source>
</evidence>
<name>A0A1W7CS29_9ACTN</name>
<sequence length="105" mass="11261">MTTHPPAARHSQPPATAGARKVVAEGVVSAVRPDPRPRDGRRPVAWLHICAPPDWQIAPTARSLCECGRDERAAGRARVAALVAEHTAHRDTCPLRTPAPERNAA</sequence>
<dbReference type="EMBL" id="CP021121">
    <property type="protein sequence ID" value="ARQ67496.1"/>
    <property type="molecule type" value="Genomic_DNA"/>
</dbReference>
<evidence type="ECO:0000256" key="1">
    <source>
        <dbReference type="SAM" id="MobiDB-lite"/>
    </source>
</evidence>